<dbReference type="Gene3D" id="1.20.1250.20">
    <property type="entry name" value="MFS general substrate transporter like domains"/>
    <property type="match status" value="2"/>
</dbReference>
<dbReference type="PROSITE" id="PS50850">
    <property type="entry name" value="MFS"/>
    <property type="match status" value="1"/>
</dbReference>
<evidence type="ECO:0000313" key="6">
    <source>
        <dbReference type="EMBL" id="PWJ44980.1"/>
    </source>
</evidence>
<protein>
    <submittedName>
        <fullName evidence="6">MFS transporter</fullName>
    </submittedName>
</protein>
<feature type="transmembrane region" description="Helical" evidence="4">
    <location>
        <begin position="80"/>
        <end position="98"/>
    </location>
</feature>
<feature type="transmembrane region" description="Helical" evidence="4">
    <location>
        <begin position="359"/>
        <end position="378"/>
    </location>
</feature>
<dbReference type="GO" id="GO:0022857">
    <property type="term" value="F:transmembrane transporter activity"/>
    <property type="evidence" value="ECO:0007669"/>
    <property type="project" value="InterPro"/>
</dbReference>
<accession>A0A315ZIQ8</accession>
<feature type="transmembrane region" description="Helical" evidence="4">
    <location>
        <begin position="297"/>
        <end position="318"/>
    </location>
</feature>
<dbReference type="Proteomes" id="UP000245535">
    <property type="component" value="Unassembled WGS sequence"/>
</dbReference>
<dbReference type="InterPro" id="IPR020846">
    <property type="entry name" value="MFS_dom"/>
</dbReference>
<keyword evidence="3 4" id="KW-0472">Membrane</keyword>
<evidence type="ECO:0000256" key="3">
    <source>
        <dbReference type="ARBA" id="ARBA00023136"/>
    </source>
</evidence>
<dbReference type="RefSeq" id="WP_109616439.1">
    <property type="nucleotide sequence ID" value="NZ_QGDO01000001.1"/>
</dbReference>
<keyword evidence="1 4" id="KW-0812">Transmembrane</keyword>
<dbReference type="SUPFAM" id="SSF103473">
    <property type="entry name" value="MFS general substrate transporter"/>
    <property type="match status" value="1"/>
</dbReference>
<organism evidence="6 7">
    <name type="scientific">Sediminitomix flava</name>
    <dbReference type="NCBI Taxonomy" id="379075"/>
    <lineage>
        <taxon>Bacteria</taxon>
        <taxon>Pseudomonadati</taxon>
        <taxon>Bacteroidota</taxon>
        <taxon>Cytophagia</taxon>
        <taxon>Cytophagales</taxon>
        <taxon>Flammeovirgaceae</taxon>
        <taxon>Sediminitomix</taxon>
    </lineage>
</organism>
<dbReference type="InterPro" id="IPR036259">
    <property type="entry name" value="MFS_trans_sf"/>
</dbReference>
<dbReference type="PANTHER" id="PTHR23526">
    <property type="entry name" value="INTEGRAL MEMBRANE TRANSPORT PROTEIN-RELATED"/>
    <property type="match status" value="1"/>
</dbReference>
<evidence type="ECO:0000256" key="1">
    <source>
        <dbReference type="ARBA" id="ARBA00022692"/>
    </source>
</evidence>
<feature type="transmembrane region" description="Helical" evidence="4">
    <location>
        <begin position="207"/>
        <end position="231"/>
    </location>
</feature>
<evidence type="ECO:0000259" key="5">
    <source>
        <dbReference type="PROSITE" id="PS50850"/>
    </source>
</evidence>
<evidence type="ECO:0000256" key="2">
    <source>
        <dbReference type="ARBA" id="ARBA00022989"/>
    </source>
</evidence>
<comment type="caution">
    <text evidence="6">The sequence shown here is derived from an EMBL/GenBank/DDBJ whole genome shotgun (WGS) entry which is preliminary data.</text>
</comment>
<name>A0A315ZIQ8_SEDFL</name>
<feature type="transmembrane region" description="Helical" evidence="4">
    <location>
        <begin position="137"/>
        <end position="160"/>
    </location>
</feature>
<reference evidence="6 7" key="1">
    <citation type="submission" date="2018-03" db="EMBL/GenBank/DDBJ databases">
        <title>Genomic Encyclopedia of Archaeal and Bacterial Type Strains, Phase II (KMG-II): from individual species to whole genera.</title>
        <authorList>
            <person name="Goeker M."/>
        </authorList>
    </citation>
    <scope>NUCLEOTIDE SEQUENCE [LARGE SCALE GENOMIC DNA]</scope>
    <source>
        <strain evidence="6 7">DSM 28229</strain>
    </source>
</reference>
<feature type="transmembrane region" description="Helical" evidence="4">
    <location>
        <begin position="330"/>
        <end position="353"/>
    </location>
</feature>
<feature type="transmembrane region" description="Helical" evidence="4">
    <location>
        <begin position="274"/>
        <end position="291"/>
    </location>
</feature>
<feature type="transmembrane region" description="Helical" evidence="4">
    <location>
        <begin position="243"/>
        <end position="262"/>
    </location>
</feature>
<keyword evidence="2 4" id="KW-1133">Transmembrane helix</keyword>
<dbReference type="InterPro" id="IPR011701">
    <property type="entry name" value="MFS"/>
</dbReference>
<feature type="transmembrane region" description="Helical" evidence="4">
    <location>
        <begin position="166"/>
        <end position="186"/>
    </location>
</feature>
<dbReference type="AlphaFoldDB" id="A0A315ZIQ8"/>
<evidence type="ECO:0000313" key="7">
    <source>
        <dbReference type="Proteomes" id="UP000245535"/>
    </source>
</evidence>
<evidence type="ECO:0000256" key="4">
    <source>
        <dbReference type="SAM" id="Phobius"/>
    </source>
</evidence>
<dbReference type="OrthoDB" id="9774288at2"/>
<dbReference type="Pfam" id="PF07690">
    <property type="entry name" value="MFS_1"/>
    <property type="match status" value="1"/>
</dbReference>
<dbReference type="EMBL" id="QGDO01000001">
    <property type="protein sequence ID" value="PWJ44980.1"/>
    <property type="molecule type" value="Genomic_DNA"/>
</dbReference>
<proteinExistence type="predicted"/>
<dbReference type="InterPro" id="IPR052528">
    <property type="entry name" value="Sugar_transport-like"/>
</dbReference>
<keyword evidence="7" id="KW-1185">Reference proteome</keyword>
<gene>
    <name evidence="6" type="ORF">BC781_1011376</name>
</gene>
<feature type="domain" description="Major facilitator superfamily (MFS) profile" evidence="5">
    <location>
        <begin position="177"/>
        <end position="392"/>
    </location>
</feature>
<dbReference type="PANTHER" id="PTHR23526:SF2">
    <property type="entry name" value="MAJOR FACILITATOR SUPERFAMILY (MFS) PROFILE DOMAIN-CONTAINING PROTEIN"/>
    <property type="match status" value="1"/>
</dbReference>
<sequence length="392" mass="44625">MNKQLLRELKAKPMYSFLVLLCVASALGFQGWRTLFNNFAVNEVGLDGLQIGSIQSFREVPGFLALTAIFVLLFIREDRFASISTFVMGVGVMLTGLFPSFEGMMATTFIMSVGFHYFETANQSLSLQYFDKQQSPFVLANLKSVMAITNISVGAVIYFLSKYTNFESLYLLIGGAVLILVTWAFFKDPVDKTMIPQHKKMILKKRYWLFYVLNLLSGARRQVFVVFAVLLLVEKYEYSLQEISILFVVNNIISIFFNPVIAKMINRFGERKTLSFEYISLSIIFLAYAFIENRWVAGGLYILDHVFFNFSIAIKTYFQKNADPKDIAPSMAVGFTINHIAAVFLPVLGGYMWLQDWRIPFLGAFGLCLISLFFSQFVKEKTPSPTQKLEKA</sequence>